<dbReference type="GO" id="GO:0051536">
    <property type="term" value="F:iron-sulfur cluster binding"/>
    <property type="evidence" value="ECO:0007669"/>
    <property type="project" value="UniProtKB-KW"/>
</dbReference>
<evidence type="ECO:0000256" key="2">
    <source>
        <dbReference type="ARBA" id="ARBA00023004"/>
    </source>
</evidence>
<dbReference type="Pfam" id="PF04055">
    <property type="entry name" value="Radical_SAM"/>
    <property type="match status" value="1"/>
</dbReference>
<dbReference type="InterPro" id="IPR007197">
    <property type="entry name" value="rSAM"/>
</dbReference>
<dbReference type="PANTHER" id="PTHR43432">
    <property type="entry name" value="SLR0285 PROTEIN"/>
    <property type="match status" value="1"/>
</dbReference>
<evidence type="ECO:0000313" key="5">
    <source>
        <dbReference type="EMBL" id="HHP81412.1"/>
    </source>
</evidence>
<keyword evidence="3" id="KW-0411">Iron-sulfur</keyword>
<dbReference type="GO" id="GO:0046872">
    <property type="term" value="F:metal ion binding"/>
    <property type="evidence" value="ECO:0007669"/>
    <property type="project" value="UniProtKB-KW"/>
</dbReference>
<dbReference type="PANTHER" id="PTHR43432:SF6">
    <property type="entry name" value="RADICAL SAM CORE DOMAIN-CONTAINING PROTEIN"/>
    <property type="match status" value="1"/>
</dbReference>
<proteinExistence type="predicted"/>
<protein>
    <submittedName>
        <fullName evidence="5">Radical SAM protein</fullName>
    </submittedName>
</protein>
<comment type="caution">
    <text evidence="5">The sequence shown here is derived from an EMBL/GenBank/DDBJ whole genome shotgun (WGS) entry which is preliminary data.</text>
</comment>
<sequence length="274" mass="32017">MQIVEVDINNALSRSGLPDLDYALNPYIGCLHGCLYCYAKMYTRFRNVVDNWGYIVIIKRNLIDVLSREVKRFRKGVVGLGTITDGYQPIEAIYKLSRKSIEILVENGFRVSIQTKSSLILRDLEILKRYRDFIDIGITITSTSNSSLIKLLEPFSSPPTARIEALKRLSIEGIKTWIFYGPVIPGYNDSIEELLKIISLAKETKSMLYIDKLRIKRFMWNDKHLRQIAQMSIKYNWEKFYENILRLCRDEGIICRLGFEYSEEDKKLDKYIKK</sequence>
<dbReference type="EMBL" id="DRZI01000074">
    <property type="protein sequence ID" value="HHP81412.1"/>
    <property type="molecule type" value="Genomic_DNA"/>
</dbReference>
<accession>A0A7C5TF41</accession>
<dbReference type="CDD" id="cd01335">
    <property type="entry name" value="Radical_SAM"/>
    <property type="match status" value="1"/>
</dbReference>
<evidence type="ECO:0000256" key="1">
    <source>
        <dbReference type="ARBA" id="ARBA00022723"/>
    </source>
</evidence>
<dbReference type="SFLD" id="SFLDG01084">
    <property type="entry name" value="Uncharacterised_Radical_SAM_Su"/>
    <property type="match status" value="1"/>
</dbReference>
<keyword evidence="2" id="KW-0408">Iron</keyword>
<dbReference type="AlphaFoldDB" id="A0A7C5TF41"/>
<evidence type="ECO:0000259" key="4">
    <source>
        <dbReference type="Pfam" id="PF04055"/>
    </source>
</evidence>
<dbReference type="SFLD" id="SFLDS00029">
    <property type="entry name" value="Radical_SAM"/>
    <property type="match status" value="1"/>
</dbReference>
<reference evidence="5" key="1">
    <citation type="journal article" date="2020" name="mSystems">
        <title>Genome- and Community-Level Interaction Insights into Carbon Utilization and Element Cycling Functions of Hydrothermarchaeota in Hydrothermal Sediment.</title>
        <authorList>
            <person name="Zhou Z."/>
            <person name="Liu Y."/>
            <person name="Xu W."/>
            <person name="Pan J."/>
            <person name="Luo Z.H."/>
            <person name="Li M."/>
        </authorList>
    </citation>
    <scope>NUCLEOTIDE SEQUENCE [LARGE SCALE GENOMIC DNA]</scope>
    <source>
        <strain evidence="5">SpSt-1121</strain>
    </source>
</reference>
<feature type="domain" description="Radical SAM core" evidence="4">
    <location>
        <begin position="25"/>
        <end position="196"/>
    </location>
</feature>
<evidence type="ECO:0000256" key="3">
    <source>
        <dbReference type="ARBA" id="ARBA00023014"/>
    </source>
</evidence>
<dbReference type="Gene3D" id="3.80.30.30">
    <property type="match status" value="1"/>
</dbReference>
<organism evidence="5">
    <name type="scientific">Ignisphaera aggregans</name>
    <dbReference type="NCBI Taxonomy" id="334771"/>
    <lineage>
        <taxon>Archaea</taxon>
        <taxon>Thermoproteota</taxon>
        <taxon>Thermoprotei</taxon>
        <taxon>Desulfurococcales</taxon>
        <taxon>Desulfurococcaceae</taxon>
        <taxon>Ignisphaera</taxon>
    </lineage>
</organism>
<dbReference type="GO" id="GO:0003824">
    <property type="term" value="F:catalytic activity"/>
    <property type="evidence" value="ECO:0007669"/>
    <property type="project" value="InterPro"/>
</dbReference>
<keyword evidence="1" id="KW-0479">Metal-binding</keyword>
<gene>
    <name evidence="5" type="ORF">ENM84_01970</name>
</gene>
<dbReference type="InterPro" id="IPR040086">
    <property type="entry name" value="MJ0683-like"/>
</dbReference>
<name>A0A7C5TF41_9CREN</name>